<gene>
    <name evidence="1" type="ORF">OXH18_15995</name>
</gene>
<name>A0A9E8Z9A2_9CYAN</name>
<sequence>MNKELISLKPLQRGYQANLTVTPTEQFTATIPSWISAMGLEWLHEFLLKIELLLKGKLSR</sequence>
<reference evidence="1" key="1">
    <citation type="submission" date="2022-12" db="EMBL/GenBank/DDBJ databases">
        <title>Polyphasic identification of a Novel Hot-Spring Cyanobacterium Ocullathermofonsia sinensis gen nov. sp. nov. and Genomic Insights on its Adaptations to the Thermal Habitat.</title>
        <authorList>
            <person name="Daroch M."/>
            <person name="Tang J."/>
            <person name="Jiang Y."/>
        </authorList>
    </citation>
    <scope>NUCLEOTIDE SEQUENCE</scope>
    <source>
        <strain evidence="1">PKUAC-SCTA174</strain>
    </source>
</reference>
<evidence type="ECO:0000313" key="2">
    <source>
        <dbReference type="Proteomes" id="UP001163152"/>
    </source>
</evidence>
<evidence type="ECO:0000313" key="1">
    <source>
        <dbReference type="EMBL" id="WAL58671.1"/>
    </source>
</evidence>
<organism evidence="1 2">
    <name type="scientific">Thermocoleostomius sinensis A174</name>
    <dbReference type="NCBI Taxonomy" id="2016057"/>
    <lineage>
        <taxon>Bacteria</taxon>
        <taxon>Bacillati</taxon>
        <taxon>Cyanobacteriota</taxon>
        <taxon>Cyanophyceae</taxon>
        <taxon>Oculatellales</taxon>
        <taxon>Oculatellaceae</taxon>
        <taxon>Thermocoleostomius</taxon>
    </lineage>
</organism>
<dbReference type="RefSeq" id="WP_268608097.1">
    <property type="nucleotide sequence ID" value="NZ_CP113797.1"/>
</dbReference>
<dbReference type="EMBL" id="CP113797">
    <property type="protein sequence ID" value="WAL58671.1"/>
    <property type="molecule type" value="Genomic_DNA"/>
</dbReference>
<dbReference type="AlphaFoldDB" id="A0A9E8Z9A2"/>
<proteinExistence type="predicted"/>
<protein>
    <submittedName>
        <fullName evidence="1">Uncharacterized protein</fullName>
    </submittedName>
</protein>
<dbReference type="Proteomes" id="UP001163152">
    <property type="component" value="Chromosome"/>
</dbReference>
<dbReference type="KEGG" id="tsin:OXH18_15995"/>
<accession>A0A9E8Z9A2</accession>
<keyword evidence="2" id="KW-1185">Reference proteome</keyword>